<keyword evidence="5" id="KW-0808">Transferase</keyword>
<keyword evidence="12 13" id="KW-0472">Membrane</keyword>
<keyword evidence="8" id="KW-0418">Kinase</keyword>
<proteinExistence type="predicted"/>
<dbReference type="InterPro" id="IPR036890">
    <property type="entry name" value="HATPase_C_sf"/>
</dbReference>
<evidence type="ECO:0000256" key="6">
    <source>
        <dbReference type="ARBA" id="ARBA00022692"/>
    </source>
</evidence>
<dbReference type="Gene3D" id="1.10.287.130">
    <property type="match status" value="1"/>
</dbReference>
<comment type="subcellular location">
    <subcellularLocation>
        <location evidence="2">Membrane</location>
    </subcellularLocation>
</comment>
<dbReference type="GO" id="GO:0000160">
    <property type="term" value="P:phosphorelay signal transduction system"/>
    <property type="evidence" value="ECO:0007669"/>
    <property type="project" value="UniProtKB-KW"/>
</dbReference>
<dbReference type="CDD" id="cd00082">
    <property type="entry name" value="HisKA"/>
    <property type="match status" value="1"/>
</dbReference>
<evidence type="ECO:0000256" key="2">
    <source>
        <dbReference type="ARBA" id="ARBA00004370"/>
    </source>
</evidence>
<name>A0ABD4XG22_WEIPA</name>
<dbReference type="FunFam" id="3.30.565.10:FF:000013">
    <property type="entry name" value="Two-component sensor histidine kinase"/>
    <property type="match status" value="1"/>
</dbReference>
<keyword evidence="4" id="KW-0597">Phosphoprotein</keyword>
<dbReference type="InterPro" id="IPR004358">
    <property type="entry name" value="Sig_transdc_His_kin-like_C"/>
</dbReference>
<dbReference type="Proteomes" id="UP001215461">
    <property type="component" value="Unassembled WGS sequence"/>
</dbReference>
<evidence type="ECO:0000256" key="9">
    <source>
        <dbReference type="ARBA" id="ARBA00022840"/>
    </source>
</evidence>
<evidence type="ECO:0000313" key="16">
    <source>
        <dbReference type="Proteomes" id="UP001215461"/>
    </source>
</evidence>
<keyword evidence="7" id="KW-0547">Nucleotide-binding</keyword>
<feature type="transmembrane region" description="Helical" evidence="13">
    <location>
        <begin position="12"/>
        <end position="33"/>
    </location>
</feature>
<evidence type="ECO:0000256" key="1">
    <source>
        <dbReference type="ARBA" id="ARBA00000085"/>
    </source>
</evidence>
<keyword evidence="9" id="KW-0067">ATP-binding</keyword>
<dbReference type="Pfam" id="PF00512">
    <property type="entry name" value="HisKA"/>
    <property type="match status" value="1"/>
</dbReference>
<evidence type="ECO:0000256" key="5">
    <source>
        <dbReference type="ARBA" id="ARBA00022679"/>
    </source>
</evidence>
<dbReference type="Gene3D" id="3.30.565.10">
    <property type="entry name" value="Histidine kinase-like ATPase, C-terminal domain"/>
    <property type="match status" value="1"/>
</dbReference>
<dbReference type="GO" id="GO:0016020">
    <property type="term" value="C:membrane"/>
    <property type="evidence" value="ECO:0007669"/>
    <property type="project" value="UniProtKB-SubCell"/>
</dbReference>
<feature type="transmembrane region" description="Helical" evidence="13">
    <location>
        <begin position="53"/>
        <end position="76"/>
    </location>
</feature>
<dbReference type="FunFam" id="1.10.287.130:FF:000001">
    <property type="entry name" value="Two-component sensor histidine kinase"/>
    <property type="match status" value="1"/>
</dbReference>
<keyword evidence="10 13" id="KW-1133">Transmembrane helix</keyword>
<dbReference type="EC" id="2.7.13.3" evidence="3"/>
<dbReference type="PANTHER" id="PTHR45453">
    <property type="entry name" value="PHOSPHATE REGULON SENSOR PROTEIN PHOR"/>
    <property type="match status" value="1"/>
</dbReference>
<dbReference type="InterPro" id="IPR036097">
    <property type="entry name" value="HisK_dim/P_sf"/>
</dbReference>
<dbReference type="Pfam" id="PF02518">
    <property type="entry name" value="HATPase_c"/>
    <property type="match status" value="1"/>
</dbReference>
<dbReference type="PANTHER" id="PTHR45453:SF1">
    <property type="entry name" value="PHOSPHATE REGULON SENSOR PROTEIN PHOR"/>
    <property type="match status" value="1"/>
</dbReference>
<evidence type="ECO:0000256" key="12">
    <source>
        <dbReference type="ARBA" id="ARBA00023136"/>
    </source>
</evidence>
<organism evidence="15 16">
    <name type="scientific">Weissella paramesenteroides</name>
    <name type="common">Leuconostoc paramesenteroides</name>
    <dbReference type="NCBI Taxonomy" id="1249"/>
    <lineage>
        <taxon>Bacteria</taxon>
        <taxon>Bacillati</taxon>
        <taxon>Bacillota</taxon>
        <taxon>Bacilli</taxon>
        <taxon>Lactobacillales</taxon>
        <taxon>Lactobacillaceae</taxon>
        <taxon>Weissella</taxon>
    </lineage>
</organism>
<evidence type="ECO:0000256" key="3">
    <source>
        <dbReference type="ARBA" id="ARBA00012438"/>
    </source>
</evidence>
<dbReference type="SMART" id="SM00387">
    <property type="entry name" value="HATPase_c"/>
    <property type="match status" value="1"/>
</dbReference>
<evidence type="ECO:0000256" key="11">
    <source>
        <dbReference type="ARBA" id="ARBA00023012"/>
    </source>
</evidence>
<evidence type="ECO:0000256" key="10">
    <source>
        <dbReference type="ARBA" id="ARBA00022989"/>
    </source>
</evidence>
<comment type="caution">
    <text evidence="15">The sequence shown here is derived from an EMBL/GenBank/DDBJ whole genome shotgun (WGS) entry which is preliminary data.</text>
</comment>
<dbReference type="InterPro" id="IPR003594">
    <property type="entry name" value="HATPase_dom"/>
</dbReference>
<dbReference type="SUPFAM" id="SSF55874">
    <property type="entry name" value="ATPase domain of HSP90 chaperone/DNA topoisomerase II/histidine kinase"/>
    <property type="match status" value="1"/>
</dbReference>
<dbReference type="SUPFAM" id="SSF47384">
    <property type="entry name" value="Homodimeric domain of signal transducing histidine kinase"/>
    <property type="match status" value="1"/>
</dbReference>
<dbReference type="AlphaFoldDB" id="A0ABD4XG22"/>
<evidence type="ECO:0000313" key="15">
    <source>
        <dbReference type="EMBL" id="MDF8370228.1"/>
    </source>
</evidence>
<keyword evidence="6 13" id="KW-0812">Transmembrane</keyword>
<dbReference type="PROSITE" id="PS50109">
    <property type="entry name" value="HIS_KIN"/>
    <property type="match status" value="1"/>
</dbReference>
<evidence type="ECO:0000256" key="4">
    <source>
        <dbReference type="ARBA" id="ARBA00022553"/>
    </source>
</evidence>
<evidence type="ECO:0000256" key="8">
    <source>
        <dbReference type="ARBA" id="ARBA00022777"/>
    </source>
</evidence>
<dbReference type="InterPro" id="IPR050351">
    <property type="entry name" value="BphY/WalK/GraS-like"/>
</dbReference>
<comment type="catalytic activity">
    <reaction evidence="1">
        <text>ATP + protein L-histidine = ADP + protein N-phospho-L-histidine.</text>
        <dbReference type="EC" id="2.7.13.3"/>
    </reaction>
</comment>
<feature type="domain" description="Histidine kinase" evidence="14">
    <location>
        <begin position="146"/>
        <end position="368"/>
    </location>
</feature>
<dbReference type="GO" id="GO:0005524">
    <property type="term" value="F:ATP binding"/>
    <property type="evidence" value="ECO:0007669"/>
    <property type="project" value="UniProtKB-KW"/>
</dbReference>
<dbReference type="InterPro" id="IPR003661">
    <property type="entry name" value="HisK_dim/P_dom"/>
</dbReference>
<protein>
    <recommendedName>
        <fullName evidence="3">histidine kinase</fullName>
        <ecNumber evidence="3">2.7.13.3</ecNumber>
    </recommendedName>
</protein>
<dbReference type="InterPro" id="IPR005467">
    <property type="entry name" value="His_kinase_dom"/>
</dbReference>
<evidence type="ECO:0000256" key="7">
    <source>
        <dbReference type="ARBA" id="ARBA00022741"/>
    </source>
</evidence>
<sequence length="375" mass="41965">MKLRVLSWLKLTVKAVVSALLFVCMGIGIILLMQPHWHTNNLLSELINISQRSLATVTIVGGILLIIWLGLLWQFYERTKLAELIIAVNKLVPQVGDTKSKGLEVKRWGHRLQPLAENINGVFEAAQQAMMEEHEIERSKDEMVTNVSHDLRTPLTSILGYLGLIINDNGQQKLRREEIMKYAQTAFDKSGQMKSLVEDLFDYTQVHQVDFKLHWAPLDLAAMLQQLAVNYELEAEQKGVVISAVSNPAVIEMVGDPDRLARVFMNLINNALKYGEGATFVRLSAKAVTEENQVEIRVTNNGAKIPDESIKRLFDRFYRVESSRNTKTGGTGLGLAIVNGVVNAHGGQVRVESDDKLTSFIINLPLTPEDDELPN</sequence>
<dbReference type="PRINTS" id="PR00344">
    <property type="entry name" value="BCTRLSENSOR"/>
</dbReference>
<gene>
    <name evidence="15" type="ORF">G9403_00970</name>
</gene>
<dbReference type="GO" id="GO:0004673">
    <property type="term" value="F:protein histidine kinase activity"/>
    <property type="evidence" value="ECO:0007669"/>
    <property type="project" value="UniProtKB-EC"/>
</dbReference>
<keyword evidence="11" id="KW-0902">Two-component regulatory system</keyword>
<reference evidence="15 16" key="1">
    <citation type="submission" date="2020-03" db="EMBL/GenBank/DDBJ databases">
        <title>Comparative genomics of Weissella paramesenteroides.</title>
        <authorList>
            <person name="Kant R."/>
            <person name="Takala T."/>
            <person name="Saris P."/>
        </authorList>
    </citation>
    <scope>NUCLEOTIDE SEQUENCE [LARGE SCALE GENOMIC DNA]</scope>
    <source>
        <strain evidence="15 16">SJ27-4</strain>
    </source>
</reference>
<dbReference type="SMART" id="SM00388">
    <property type="entry name" value="HisKA"/>
    <property type="match status" value="1"/>
</dbReference>
<dbReference type="EMBL" id="JAANXN010000001">
    <property type="protein sequence ID" value="MDF8370228.1"/>
    <property type="molecule type" value="Genomic_DNA"/>
</dbReference>
<dbReference type="RefSeq" id="WP_277361837.1">
    <property type="nucleotide sequence ID" value="NZ_CP049940.1"/>
</dbReference>
<dbReference type="CDD" id="cd00075">
    <property type="entry name" value="HATPase"/>
    <property type="match status" value="1"/>
</dbReference>
<evidence type="ECO:0000259" key="14">
    <source>
        <dbReference type="PROSITE" id="PS50109"/>
    </source>
</evidence>
<accession>A0ABD4XG22</accession>
<evidence type="ECO:0000256" key="13">
    <source>
        <dbReference type="SAM" id="Phobius"/>
    </source>
</evidence>